<accession>A0A069PJ87</accession>
<reference evidence="1 2" key="1">
    <citation type="submission" date="2014-03" db="EMBL/GenBank/DDBJ databases">
        <title>Draft Genome Sequences of Four Burkholderia Strains.</title>
        <authorList>
            <person name="Liu X.Y."/>
            <person name="Li C.X."/>
            <person name="Xu J.H."/>
        </authorList>
    </citation>
    <scope>NUCLEOTIDE SEQUENCE [LARGE SCALE GENOMIC DNA]</scope>
    <source>
        <strain evidence="1 2">DSM 50014</strain>
    </source>
</reference>
<evidence type="ECO:0000313" key="2">
    <source>
        <dbReference type="Proteomes" id="UP000027466"/>
    </source>
</evidence>
<proteinExistence type="predicted"/>
<protein>
    <submittedName>
        <fullName evidence="1">Uncharacterized protein</fullName>
    </submittedName>
</protein>
<gene>
    <name evidence="1" type="ORF">BG61_22960</name>
</gene>
<keyword evidence="2" id="KW-1185">Reference proteome</keyword>
<sequence>MIKFESAHSSGTSTCEILAYFDAAEATEVSDACRGAIGPPALRRRFRGPADATRLARAGIRAARKFAARGADTLTHRRATLVAGDGER</sequence>
<name>A0A069PJ87_9BURK</name>
<evidence type="ECO:0000313" key="1">
    <source>
        <dbReference type="EMBL" id="KDR40773.1"/>
    </source>
</evidence>
<dbReference type="Proteomes" id="UP000027466">
    <property type="component" value="Unassembled WGS sequence"/>
</dbReference>
<comment type="caution">
    <text evidence="1">The sequence shown here is derived from an EMBL/GenBank/DDBJ whole genome shotgun (WGS) entry which is preliminary data.</text>
</comment>
<organism evidence="1 2">
    <name type="scientific">Caballeronia glathei</name>
    <dbReference type="NCBI Taxonomy" id="60547"/>
    <lineage>
        <taxon>Bacteria</taxon>
        <taxon>Pseudomonadati</taxon>
        <taxon>Pseudomonadota</taxon>
        <taxon>Betaproteobacteria</taxon>
        <taxon>Burkholderiales</taxon>
        <taxon>Burkholderiaceae</taxon>
        <taxon>Caballeronia</taxon>
    </lineage>
</organism>
<dbReference type="EMBL" id="JFHC01000036">
    <property type="protein sequence ID" value="KDR40773.1"/>
    <property type="molecule type" value="Genomic_DNA"/>
</dbReference>
<dbReference type="AlphaFoldDB" id="A0A069PJ87"/>